<feature type="compositionally biased region" description="Low complexity" evidence="1">
    <location>
        <begin position="461"/>
        <end position="488"/>
    </location>
</feature>
<evidence type="ECO:0000313" key="4">
    <source>
        <dbReference type="EMBL" id="XDQ52481.1"/>
    </source>
</evidence>
<evidence type="ECO:0000256" key="1">
    <source>
        <dbReference type="SAM" id="MobiDB-lite"/>
    </source>
</evidence>
<dbReference type="GO" id="GO:0046983">
    <property type="term" value="F:protein dimerization activity"/>
    <property type="evidence" value="ECO:0007669"/>
    <property type="project" value="InterPro"/>
</dbReference>
<sequence>MTRATSVQLPLWVAGFALGPATFALVRAHPGQALADTPALVALELATGWGLLAIGLIARLRRPAHRGGVLLATAGAGSFLAEWANPGISWAPAFTAGLVLYAAGPPLVAHAVLAHPSGRTGSRTARGLILLAYTNAVLCLGLLQAVVYDPWGAGCAECPGNGLLIVASPRTLDALGRTGIAVGAAWPCVLIVLLGWRAGRASSALRRQAAPMWAAGAVYAVLVAADYAHSLPRHTLSNDPTDRRLWLAQEVALLLLAAAAAWPWLQQRRTRGALADLVVELAAAPAPGGLRDALARLLGDPTLTLAYPLADGRLVDARGRPTGVPHPHGGQAVPHRDQPTLRADPTDPHHDQPTLRADPTDPHHDQTAVRADPTDPHRDQTAVRADATDPHRDRTAVRGDEPAPHGDQTDSRNDKMASHGGQTDLSSPPPPLPVPSLGAPPPDPDIALRACPPATGDATSAPITGRTTTTHTPTTTATPDTATARSDAPPTPTTVTELVRGDRTLALLGHRPELLSEPGLGPAPEIARISRLALDNERLHAELAARMGDLRASQARIVATGDAERRRLERDLHDGAQQRLLALALTLRLARTGAVEASTTADVAERELRAAVAALRALAHGLFPAVLADEGLSAAVGALLEETQSPVAVTALPGRRLGRAVEAAAYFTIAEAVAHHATAVSADVTDGRLLVALDGCHGLDVLRIADRVGALDGTVTAPEPPHTAIRVEIPC</sequence>
<proteinExistence type="predicted"/>
<feature type="region of interest" description="Disordered" evidence="1">
    <location>
        <begin position="317"/>
        <end position="493"/>
    </location>
</feature>
<keyword evidence="2" id="KW-0472">Membrane</keyword>
<evidence type="ECO:0000256" key="2">
    <source>
        <dbReference type="SAM" id="Phobius"/>
    </source>
</evidence>
<name>A0AB39RD49_9ACTN</name>
<feature type="transmembrane region" description="Helical" evidence="2">
    <location>
        <begin position="174"/>
        <end position="196"/>
    </location>
</feature>
<dbReference type="EMBL" id="CP163443">
    <property type="protein sequence ID" value="XDQ52481.1"/>
    <property type="molecule type" value="Genomic_DNA"/>
</dbReference>
<keyword evidence="4" id="KW-0418">Kinase</keyword>
<dbReference type="RefSeq" id="WP_369245762.1">
    <property type="nucleotide sequence ID" value="NZ_CP163443.1"/>
</dbReference>
<feature type="domain" description="Signal transduction histidine kinase subgroup 3 dimerisation and phosphoacceptor" evidence="3">
    <location>
        <begin position="564"/>
        <end position="626"/>
    </location>
</feature>
<dbReference type="GO" id="GO:0000155">
    <property type="term" value="F:phosphorelay sensor kinase activity"/>
    <property type="evidence" value="ECO:0007669"/>
    <property type="project" value="InterPro"/>
</dbReference>
<dbReference type="GO" id="GO:0016020">
    <property type="term" value="C:membrane"/>
    <property type="evidence" value="ECO:0007669"/>
    <property type="project" value="InterPro"/>
</dbReference>
<dbReference type="AlphaFoldDB" id="A0AB39RD49"/>
<reference evidence="4" key="1">
    <citation type="submission" date="2024-07" db="EMBL/GenBank/DDBJ databases">
        <authorList>
            <person name="Yu S.T."/>
        </authorList>
    </citation>
    <scope>NUCLEOTIDE SEQUENCE</scope>
    <source>
        <strain evidence="4">R41</strain>
    </source>
</reference>
<feature type="transmembrane region" description="Helical" evidence="2">
    <location>
        <begin position="90"/>
        <end position="113"/>
    </location>
</feature>
<feature type="transmembrane region" description="Helical" evidence="2">
    <location>
        <begin position="208"/>
        <end position="225"/>
    </location>
</feature>
<accession>A0AB39RD49</accession>
<evidence type="ECO:0000259" key="3">
    <source>
        <dbReference type="Pfam" id="PF07730"/>
    </source>
</evidence>
<organism evidence="4">
    <name type="scientific">Streptomyces sp. R41</name>
    <dbReference type="NCBI Taxonomy" id="3238632"/>
    <lineage>
        <taxon>Bacteria</taxon>
        <taxon>Bacillati</taxon>
        <taxon>Actinomycetota</taxon>
        <taxon>Actinomycetes</taxon>
        <taxon>Kitasatosporales</taxon>
        <taxon>Streptomycetaceae</taxon>
        <taxon>Streptomyces</taxon>
    </lineage>
</organism>
<feature type="compositionally biased region" description="Basic and acidic residues" evidence="1">
    <location>
        <begin position="334"/>
        <end position="417"/>
    </location>
</feature>
<dbReference type="InterPro" id="IPR011712">
    <property type="entry name" value="Sig_transdc_His_kin_sub3_dim/P"/>
</dbReference>
<gene>
    <name evidence="4" type="ORF">AB5J53_12850</name>
</gene>
<dbReference type="Gene3D" id="6.10.250.2870">
    <property type="match status" value="1"/>
</dbReference>
<keyword evidence="4" id="KW-0808">Transferase</keyword>
<feature type="transmembrane region" description="Helical" evidence="2">
    <location>
        <begin position="38"/>
        <end position="60"/>
    </location>
</feature>
<keyword evidence="2" id="KW-1133">Transmembrane helix</keyword>
<feature type="transmembrane region" description="Helical" evidence="2">
    <location>
        <begin position="67"/>
        <end position="84"/>
    </location>
</feature>
<dbReference type="Pfam" id="PF07730">
    <property type="entry name" value="HisKA_3"/>
    <property type="match status" value="1"/>
</dbReference>
<feature type="transmembrane region" description="Helical" evidence="2">
    <location>
        <begin position="125"/>
        <end position="147"/>
    </location>
</feature>
<feature type="transmembrane region" description="Helical" evidence="2">
    <location>
        <begin position="245"/>
        <end position="265"/>
    </location>
</feature>
<feature type="compositionally biased region" description="Pro residues" evidence="1">
    <location>
        <begin position="427"/>
        <end position="444"/>
    </location>
</feature>
<keyword evidence="2" id="KW-0812">Transmembrane</keyword>
<protein>
    <submittedName>
        <fullName evidence="4">Histidine kinase</fullName>
    </submittedName>
</protein>